<gene>
    <name evidence="2" type="ORF">HNR32_001236</name>
</gene>
<dbReference type="PANTHER" id="PTHR45138">
    <property type="entry name" value="REGULATORY COMPONENTS OF SENSORY TRANSDUCTION SYSTEM"/>
    <property type="match status" value="1"/>
</dbReference>
<dbReference type="AlphaFoldDB" id="A0A840UPF8"/>
<dbReference type="NCBIfam" id="TIGR00254">
    <property type="entry name" value="GGDEF"/>
    <property type="match status" value="1"/>
</dbReference>
<feature type="domain" description="GGDEF" evidence="1">
    <location>
        <begin position="78"/>
        <end position="213"/>
    </location>
</feature>
<dbReference type="FunFam" id="3.30.70.270:FF:000001">
    <property type="entry name" value="Diguanylate cyclase domain protein"/>
    <property type="match status" value="1"/>
</dbReference>
<evidence type="ECO:0000259" key="1">
    <source>
        <dbReference type="PROSITE" id="PS50887"/>
    </source>
</evidence>
<dbReference type="CDD" id="cd01949">
    <property type="entry name" value="GGDEF"/>
    <property type="match status" value="1"/>
</dbReference>
<accession>A0A840UPF8</accession>
<dbReference type="Proteomes" id="UP000559117">
    <property type="component" value="Unassembled WGS sequence"/>
</dbReference>
<keyword evidence="3" id="KW-1185">Reference proteome</keyword>
<dbReference type="InterPro" id="IPR029787">
    <property type="entry name" value="Nucleotide_cyclase"/>
</dbReference>
<dbReference type="GO" id="GO:0043709">
    <property type="term" value="P:cell adhesion involved in single-species biofilm formation"/>
    <property type="evidence" value="ECO:0007669"/>
    <property type="project" value="TreeGrafter"/>
</dbReference>
<dbReference type="SUPFAM" id="SSF55073">
    <property type="entry name" value="Nucleotide cyclase"/>
    <property type="match status" value="1"/>
</dbReference>
<sequence>MEIKRKPRQKYQAKRINLMNGKKLIGFIITLHDITFFSNKLDTLQSKASTDPLTGIANRHKLQEDIALLLEMSPDEDMDLSLLLIDVDNFKIINGKCGHLGGDTVLKTFSRICENNLRPNDILGRYGGDEFIIILPAASIDTALEIAEKICCSIAAKNVFINNSLTINITASIGIAHTTNAKTPLDIKNLINNADIALYNAKKAGRNCVRLYQ</sequence>
<dbReference type="InterPro" id="IPR050469">
    <property type="entry name" value="Diguanylate_Cyclase"/>
</dbReference>
<dbReference type="GO" id="GO:0052621">
    <property type="term" value="F:diguanylate cyclase activity"/>
    <property type="evidence" value="ECO:0007669"/>
    <property type="project" value="TreeGrafter"/>
</dbReference>
<dbReference type="InterPro" id="IPR043128">
    <property type="entry name" value="Rev_trsase/Diguanyl_cyclase"/>
</dbReference>
<name>A0A840UPF8_9FIRM</name>
<dbReference type="PROSITE" id="PS50887">
    <property type="entry name" value="GGDEF"/>
    <property type="match status" value="1"/>
</dbReference>
<protein>
    <submittedName>
        <fullName evidence="2">Diguanylate cyclase (GGDEF)-like protein</fullName>
    </submittedName>
</protein>
<comment type="caution">
    <text evidence="2">The sequence shown here is derived from an EMBL/GenBank/DDBJ whole genome shotgun (WGS) entry which is preliminary data.</text>
</comment>
<dbReference type="EMBL" id="JACHFH010000012">
    <property type="protein sequence ID" value="MBB5336092.1"/>
    <property type="molecule type" value="Genomic_DNA"/>
</dbReference>
<organism evidence="2 3">
    <name type="scientific">Pectinatus brassicae</name>
    <dbReference type="NCBI Taxonomy" id="862415"/>
    <lineage>
        <taxon>Bacteria</taxon>
        <taxon>Bacillati</taxon>
        <taxon>Bacillota</taxon>
        <taxon>Negativicutes</taxon>
        <taxon>Selenomonadales</taxon>
        <taxon>Selenomonadaceae</taxon>
        <taxon>Pectinatus</taxon>
    </lineage>
</organism>
<reference evidence="2 3" key="1">
    <citation type="submission" date="2020-08" db="EMBL/GenBank/DDBJ databases">
        <title>Genomic Encyclopedia of Type Strains, Phase IV (KMG-IV): sequencing the most valuable type-strain genomes for metagenomic binning, comparative biology and taxonomic classification.</title>
        <authorList>
            <person name="Goeker M."/>
        </authorList>
    </citation>
    <scope>NUCLEOTIDE SEQUENCE [LARGE SCALE GENOMIC DNA]</scope>
    <source>
        <strain evidence="2 3">DSM 24661</strain>
    </source>
</reference>
<evidence type="ECO:0000313" key="2">
    <source>
        <dbReference type="EMBL" id="MBB5336092.1"/>
    </source>
</evidence>
<dbReference type="Gene3D" id="3.30.70.270">
    <property type="match status" value="1"/>
</dbReference>
<evidence type="ECO:0000313" key="3">
    <source>
        <dbReference type="Proteomes" id="UP000559117"/>
    </source>
</evidence>
<proteinExistence type="predicted"/>
<dbReference type="RefSeq" id="WP_183860718.1">
    <property type="nucleotide sequence ID" value="NZ_JACHFH010000012.1"/>
</dbReference>
<dbReference type="GO" id="GO:1902201">
    <property type="term" value="P:negative regulation of bacterial-type flagellum-dependent cell motility"/>
    <property type="evidence" value="ECO:0007669"/>
    <property type="project" value="TreeGrafter"/>
</dbReference>
<dbReference type="GO" id="GO:0005886">
    <property type="term" value="C:plasma membrane"/>
    <property type="evidence" value="ECO:0007669"/>
    <property type="project" value="TreeGrafter"/>
</dbReference>
<dbReference type="Pfam" id="PF00990">
    <property type="entry name" value="GGDEF"/>
    <property type="match status" value="1"/>
</dbReference>
<dbReference type="PANTHER" id="PTHR45138:SF9">
    <property type="entry name" value="DIGUANYLATE CYCLASE DGCM-RELATED"/>
    <property type="match status" value="1"/>
</dbReference>
<dbReference type="SMART" id="SM00267">
    <property type="entry name" value="GGDEF"/>
    <property type="match status" value="1"/>
</dbReference>
<dbReference type="InterPro" id="IPR000160">
    <property type="entry name" value="GGDEF_dom"/>
</dbReference>